<evidence type="ECO:0000256" key="4">
    <source>
        <dbReference type="ARBA" id="ARBA00022452"/>
    </source>
</evidence>
<keyword evidence="4" id="KW-1134">Transmembrane beta strand</keyword>
<evidence type="ECO:0000256" key="6">
    <source>
        <dbReference type="ARBA" id="ARBA00023136"/>
    </source>
</evidence>
<dbReference type="OrthoDB" id="9904530at2"/>
<dbReference type="GO" id="GO:0015288">
    <property type="term" value="F:porin activity"/>
    <property type="evidence" value="ECO:0007669"/>
    <property type="project" value="TreeGrafter"/>
</dbReference>
<accession>A0A366MVI7</accession>
<dbReference type="AlphaFoldDB" id="A0A366MVI7"/>
<proteinExistence type="inferred from homology"/>
<evidence type="ECO:0000256" key="2">
    <source>
        <dbReference type="ARBA" id="ARBA00007613"/>
    </source>
</evidence>
<dbReference type="RefSeq" id="WP_113893650.1">
    <property type="nucleotide sequence ID" value="NZ_JANJGA010000001.1"/>
</dbReference>
<keyword evidence="5" id="KW-0812">Transmembrane</keyword>
<evidence type="ECO:0000313" key="9">
    <source>
        <dbReference type="Proteomes" id="UP000252669"/>
    </source>
</evidence>
<keyword evidence="3" id="KW-0813">Transport</keyword>
<keyword evidence="6" id="KW-0472">Membrane</keyword>
<dbReference type="EMBL" id="PDKB01000005">
    <property type="protein sequence ID" value="RBQ29509.1"/>
    <property type="molecule type" value="Genomic_DNA"/>
</dbReference>
<comment type="subcellular location">
    <subcellularLocation>
        <location evidence="1">Cell outer membrane</location>
    </subcellularLocation>
</comment>
<dbReference type="InterPro" id="IPR051906">
    <property type="entry name" value="TolC-like"/>
</dbReference>
<protein>
    <submittedName>
        <fullName evidence="8">Transporter</fullName>
    </submittedName>
</protein>
<dbReference type="SUPFAM" id="SSF56954">
    <property type="entry name" value="Outer membrane efflux proteins (OEP)"/>
    <property type="match status" value="1"/>
</dbReference>
<dbReference type="PANTHER" id="PTHR30026">
    <property type="entry name" value="OUTER MEMBRANE PROTEIN TOLC"/>
    <property type="match status" value="1"/>
</dbReference>
<keyword evidence="9" id="KW-1185">Reference proteome</keyword>
<evidence type="ECO:0000256" key="3">
    <source>
        <dbReference type="ARBA" id="ARBA00022448"/>
    </source>
</evidence>
<name>A0A366MVI7_9BACT</name>
<keyword evidence="7" id="KW-0998">Cell outer membrane</keyword>
<gene>
    <name evidence="8" type="ORF">CRU91_04035</name>
</gene>
<dbReference type="Gene3D" id="1.20.1600.10">
    <property type="entry name" value="Outer membrane efflux proteins (OEP)"/>
    <property type="match status" value="1"/>
</dbReference>
<dbReference type="GO" id="GO:0015562">
    <property type="term" value="F:efflux transmembrane transporter activity"/>
    <property type="evidence" value="ECO:0007669"/>
    <property type="project" value="InterPro"/>
</dbReference>
<comment type="similarity">
    <text evidence="2">Belongs to the outer membrane factor (OMF) (TC 1.B.17) family.</text>
</comment>
<evidence type="ECO:0000313" key="8">
    <source>
        <dbReference type="EMBL" id="RBQ29509.1"/>
    </source>
</evidence>
<dbReference type="GO" id="GO:1990281">
    <property type="term" value="C:efflux pump complex"/>
    <property type="evidence" value="ECO:0007669"/>
    <property type="project" value="TreeGrafter"/>
</dbReference>
<dbReference type="InterPro" id="IPR003423">
    <property type="entry name" value="OMP_efflux"/>
</dbReference>
<sequence length="406" mass="46902">MLKNILIFFLISTSLYAVSLKELLNSIEVTNENYQAQQALQQMAKKQYESASKDNFPTLNLIGAYENNSKVLEHEPEDILYGELKASYTLYDGGRITNNKLAKKSLHESQKFNTQYLKQEIMLDVIKEYFSFQNSKSAIEVLNYKINEIDEQIRKSEILVKNDLATKDKLQALIASKKESLYDIETLKIDLENSILQLSLLTGLDILPKDDDKLLEPIYKEEQRYDIEAKKLEAQSLKYNEKMHNYLPTISINNSLKKQKYLDYDEIYNDKLNNQISLQINIPIFDFGKISKDKEASQLETLALNKEIEYKEKSIQIERKLALKSLESSKIKLDSAIAALEATNTTYDFSKKRFDANLISYTEYLTELTKKQDANYRVILAQNDIELKKANLAFALGIDLLTLIKE</sequence>
<reference evidence="8 9" key="1">
    <citation type="submission" date="2017-10" db="EMBL/GenBank/DDBJ databases">
        <title>Genomics of the genus Arcobacter.</title>
        <authorList>
            <person name="Perez-Cataluna A."/>
            <person name="Figueras M.J."/>
        </authorList>
    </citation>
    <scope>NUCLEOTIDE SEQUENCE [LARGE SCALE GENOMIC DNA]</scope>
    <source>
        <strain evidence="8 9">CECT 9230</strain>
    </source>
</reference>
<evidence type="ECO:0000256" key="1">
    <source>
        <dbReference type="ARBA" id="ARBA00004442"/>
    </source>
</evidence>
<dbReference type="PANTHER" id="PTHR30026:SF20">
    <property type="entry name" value="OUTER MEMBRANE PROTEIN TOLC"/>
    <property type="match status" value="1"/>
</dbReference>
<organism evidence="8 9">
    <name type="scientific">Aliarcobacter vitoriensis</name>
    <dbReference type="NCBI Taxonomy" id="2011099"/>
    <lineage>
        <taxon>Bacteria</taxon>
        <taxon>Pseudomonadati</taxon>
        <taxon>Campylobacterota</taxon>
        <taxon>Epsilonproteobacteria</taxon>
        <taxon>Campylobacterales</taxon>
        <taxon>Arcobacteraceae</taxon>
        <taxon>Aliarcobacter</taxon>
    </lineage>
</organism>
<comment type="caution">
    <text evidence="8">The sequence shown here is derived from an EMBL/GenBank/DDBJ whole genome shotgun (WGS) entry which is preliminary data.</text>
</comment>
<dbReference type="GO" id="GO:0009279">
    <property type="term" value="C:cell outer membrane"/>
    <property type="evidence" value="ECO:0007669"/>
    <property type="project" value="UniProtKB-SubCell"/>
</dbReference>
<evidence type="ECO:0000256" key="7">
    <source>
        <dbReference type="ARBA" id="ARBA00023237"/>
    </source>
</evidence>
<dbReference type="Proteomes" id="UP000252669">
    <property type="component" value="Unassembled WGS sequence"/>
</dbReference>
<evidence type="ECO:0000256" key="5">
    <source>
        <dbReference type="ARBA" id="ARBA00022692"/>
    </source>
</evidence>
<dbReference type="Pfam" id="PF02321">
    <property type="entry name" value="OEP"/>
    <property type="match status" value="1"/>
</dbReference>